<evidence type="ECO:0000256" key="1">
    <source>
        <dbReference type="ARBA" id="ARBA00010641"/>
    </source>
</evidence>
<reference evidence="7" key="2">
    <citation type="submission" date="2021-04" db="EMBL/GenBank/DDBJ databases">
        <authorList>
            <person name="Dong X."/>
        </authorList>
    </citation>
    <scope>NUCLEOTIDE SEQUENCE</scope>
    <source>
        <strain evidence="7">ZWT</strain>
    </source>
</reference>
<dbReference type="EMBL" id="JAGSOJ010000001">
    <property type="protein sequence ID" value="MCM1988597.1"/>
    <property type="molecule type" value="Genomic_DNA"/>
</dbReference>
<accession>A0A9J6NY79</accession>
<dbReference type="Pfam" id="PF08281">
    <property type="entry name" value="Sigma70_r4_2"/>
    <property type="match status" value="1"/>
</dbReference>
<name>A0A9J6NY79_9CLOT</name>
<dbReference type="InterPro" id="IPR013325">
    <property type="entry name" value="RNA_pol_sigma_r2"/>
</dbReference>
<dbReference type="InterPro" id="IPR013249">
    <property type="entry name" value="RNA_pol_sigma70_r4_t2"/>
</dbReference>
<dbReference type="NCBIfam" id="TIGR02937">
    <property type="entry name" value="sigma70-ECF"/>
    <property type="match status" value="1"/>
</dbReference>
<dbReference type="PANTHER" id="PTHR43133">
    <property type="entry name" value="RNA POLYMERASE ECF-TYPE SIGMA FACTO"/>
    <property type="match status" value="1"/>
</dbReference>
<dbReference type="InterPro" id="IPR039425">
    <property type="entry name" value="RNA_pol_sigma-70-like"/>
</dbReference>
<comment type="similarity">
    <text evidence="1">Belongs to the sigma-70 factor family. ECF subfamily.</text>
</comment>
<evidence type="ECO:0000256" key="4">
    <source>
        <dbReference type="ARBA" id="ARBA00023163"/>
    </source>
</evidence>
<organism evidence="7 8">
    <name type="scientific">Oceanirhabdus seepicola</name>
    <dbReference type="NCBI Taxonomy" id="2828781"/>
    <lineage>
        <taxon>Bacteria</taxon>
        <taxon>Bacillati</taxon>
        <taxon>Bacillota</taxon>
        <taxon>Clostridia</taxon>
        <taxon>Eubacteriales</taxon>
        <taxon>Clostridiaceae</taxon>
        <taxon>Oceanirhabdus</taxon>
    </lineage>
</organism>
<dbReference type="CDD" id="cd06171">
    <property type="entry name" value="Sigma70_r4"/>
    <property type="match status" value="1"/>
</dbReference>
<dbReference type="GO" id="GO:0003677">
    <property type="term" value="F:DNA binding"/>
    <property type="evidence" value="ECO:0007669"/>
    <property type="project" value="InterPro"/>
</dbReference>
<evidence type="ECO:0000259" key="5">
    <source>
        <dbReference type="Pfam" id="PF04542"/>
    </source>
</evidence>
<dbReference type="RefSeq" id="WP_250857463.1">
    <property type="nucleotide sequence ID" value="NZ_JAGSOJ010000001.1"/>
</dbReference>
<dbReference type="Pfam" id="PF04542">
    <property type="entry name" value="Sigma70_r2"/>
    <property type="match status" value="1"/>
</dbReference>
<evidence type="ECO:0000256" key="2">
    <source>
        <dbReference type="ARBA" id="ARBA00023015"/>
    </source>
</evidence>
<dbReference type="SUPFAM" id="SSF88946">
    <property type="entry name" value="Sigma2 domain of RNA polymerase sigma factors"/>
    <property type="match status" value="1"/>
</dbReference>
<dbReference type="PANTHER" id="PTHR43133:SF51">
    <property type="entry name" value="RNA POLYMERASE SIGMA FACTOR"/>
    <property type="match status" value="1"/>
</dbReference>
<evidence type="ECO:0000256" key="3">
    <source>
        <dbReference type="ARBA" id="ARBA00023082"/>
    </source>
</evidence>
<keyword evidence="3" id="KW-0731">Sigma factor</keyword>
<evidence type="ECO:0000259" key="6">
    <source>
        <dbReference type="Pfam" id="PF08281"/>
    </source>
</evidence>
<reference evidence="7" key="1">
    <citation type="journal article" date="2021" name="mSystems">
        <title>Bacteria and Archaea Synergistically Convert Glycine Betaine to Biogenic Methane in the Formosa Cold Seep of the South China Sea.</title>
        <authorList>
            <person name="Li L."/>
            <person name="Zhang W."/>
            <person name="Zhang S."/>
            <person name="Song L."/>
            <person name="Sun Q."/>
            <person name="Zhang H."/>
            <person name="Xiang H."/>
            <person name="Dong X."/>
        </authorList>
    </citation>
    <scope>NUCLEOTIDE SEQUENCE</scope>
    <source>
        <strain evidence="7">ZWT</strain>
    </source>
</reference>
<dbReference type="Gene3D" id="1.10.1740.10">
    <property type="match status" value="1"/>
</dbReference>
<gene>
    <name evidence="7" type="ORF">KDK92_02510</name>
</gene>
<feature type="domain" description="RNA polymerase sigma-70 region 2" evidence="5">
    <location>
        <begin position="10"/>
        <end position="76"/>
    </location>
</feature>
<proteinExistence type="inferred from homology"/>
<dbReference type="GO" id="GO:0016987">
    <property type="term" value="F:sigma factor activity"/>
    <property type="evidence" value="ECO:0007669"/>
    <property type="project" value="UniProtKB-KW"/>
</dbReference>
<keyword evidence="8" id="KW-1185">Reference proteome</keyword>
<protein>
    <submittedName>
        <fullName evidence="7">Sigma-70 family RNA polymerase sigma factor</fullName>
    </submittedName>
</protein>
<evidence type="ECO:0000313" key="8">
    <source>
        <dbReference type="Proteomes" id="UP001056429"/>
    </source>
</evidence>
<keyword evidence="4" id="KW-0804">Transcription</keyword>
<dbReference type="InterPro" id="IPR036388">
    <property type="entry name" value="WH-like_DNA-bd_sf"/>
</dbReference>
<dbReference type="AlphaFoldDB" id="A0A9J6NY79"/>
<dbReference type="Proteomes" id="UP001056429">
    <property type="component" value="Unassembled WGS sequence"/>
</dbReference>
<dbReference type="Gene3D" id="1.10.10.10">
    <property type="entry name" value="Winged helix-like DNA-binding domain superfamily/Winged helix DNA-binding domain"/>
    <property type="match status" value="1"/>
</dbReference>
<dbReference type="GO" id="GO:0006352">
    <property type="term" value="P:DNA-templated transcription initiation"/>
    <property type="evidence" value="ECO:0007669"/>
    <property type="project" value="InterPro"/>
</dbReference>
<feature type="domain" description="RNA polymerase sigma factor 70 region 4 type 2" evidence="6">
    <location>
        <begin position="99"/>
        <end position="151"/>
    </location>
</feature>
<keyword evidence="2" id="KW-0805">Transcription regulation</keyword>
<evidence type="ECO:0000313" key="7">
    <source>
        <dbReference type="EMBL" id="MCM1988597.1"/>
    </source>
</evidence>
<dbReference type="InterPro" id="IPR007627">
    <property type="entry name" value="RNA_pol_sigma70_r2"/>
</dbReference>
<dbReference type="InterPro" id="IPR013324">
    <property type="entry name" value="RNA_pol_sigma_r3/r4-like"/>
</dbReference>
<dbReference type="SUPFAM" id="SSF88659">
    <property type="entry name" value="Sigma3 and sigma4 domains of RNA polymerase sigma factors"/>
    <property type="match status" value="1"/>
</dbReference>
<comment type="caution">
    <text evidence="7">The sequence shown here is derived from an EMBL/GenBank/DDBJ whole genome shotgun (WGS) entry which is preliminary data.</text>
</comment>
<dbReference type="InterPro" id="IPR014284">
    <property type="entry name" value="RNA_pol_sigma-70_dom"/>
</dbReference>
<sequence>MGKNSFIEEIEQNKEVLYRIAYSYFGNEHDALEAVQETAYRGYKNKKKFKKIENKKAWLIKVLINYCKNEIKKRKKVVMLSEIRDDMACDEGLSKADKLYIQECVQNLESPYKEVIILRYYQDMKIKDIGEVLDSPESTVKTWLYKGIKLLGNVFKEGIEHAR</sequence>